<feature type="transmembrane region" description="Helical" evidence="1">
    <location>
        <begin position="76"/>
        <end position="93"/>
    </location>
</feature>
<dbReference type="RefSeq" id="WP_091758403.1">
    <property type="nucleotide sequence ID" value="NZ_FOHB01000004.1"/>
</dbReference>
<feature type="transmembrane region" description="Helical" evidence="1">
    <location>
        <begin position="186"/>
        <end position="205"/>
    </location>
</feature>
<dbReference type="STRING" id="587636.SAMN05216199_2386"/>
<reference evidence="3" key="1">
    <citation type="submission" date="2016-10" db="EMBL/GenBank/DDBJ databases">
        <authorList>
            <person name="Varghese N."/>
            <person name="Submissions S."/>
        </authorList>
    </citation>
    <scope>NUCLEOTIDE SEQUENCE [LARGE SCALE GENOMIC DNA]</scope>
    <source>
        <strain evidence="3">CGMCC 1.6963</strain>
    </source>
</reference>
<gene>
    <name evidence="2" type="ORF">SAMN05216199_2386</name>
</gene>
<organism evidence="2 3">
    <name type="scientific">Pedococcus cremeus</name>
    <dbReference type="NCBI Taxonomy" id="587636"/>
    <lineage>
        <taxon>Bacteria</taxon>
        <taxon>Bacillati</taxon>
        <taxon>Actinomycetota</taxon>
        <taxon>Actinomycetes</taxon>
        <taxon>Micrococcales</taxon>
        <taxon>Intrasporangiaceae</taxon>
        <taxon>Pedococcus</taxon>
    </lineage>
</organism>
<feature type="transmembrane region" description="Helical" evidence="1">
    <location>
        <begin position="154"/>
        <end position="180"/>
    </location>
</feature>
<protein>
    <submittedName>
        <fullName evidence="2">Uncharacterized protein</fullName>
    </submittedName>
</protein>
<keyword evidence="1" id="KW-0812">Transmembrane</keyword>
<sequence length="229" mass="23824">MSTTGLDQSLRAGTGSEVPAAVRAQLLATEHWSLLATRSTTWSEVMSRITIHLTVSSAALVVLALTAQAIGFGPAFQVLSIGLASAILLLGTLTELRVHMASAEDALLITGMNRLRAGYRELDPGIEPYLVASWHDDFAGLHATYTLGRRRSTFLHVVGSTVMFMTAVNTIVAGTLGALVADAAGASTAVVAVLGALVGLAYFAAMVEAGRRRFACVPGIPSHSPTPPA</sequence>
<dbReference type="EMBL" id="FOHB01000004">
    <property type="protein sequence ID" value="SES21995.1"/>
    <property type="molecule type" value="Genomic_DNA"/>
</dbReference>
<keyword evidence="1" id="KW-0472">Membrane</keyword>
<keyword evidence="3" id="KW-1185">Reference proteome</keyword>
<evidence type="ECO:0000313" key="3">
    <source>
        <dbReference type="Proteomes" id="UP000199019"/>
    </source>
</evidence>
<feature type="transmembrane region" description="Helical" evidence="1">
    <location>
        <begin position="49"/>
        <end position="70"/>
    </location>
</feature>
<dbReference type="Proteomes" id="UP000199019">
    <property type="component" value="Unassembled WGS sequence"/>
</dbReference>
<accession>A0A1H9VJV8</accession>
<dbReference type="AlphaFoldDB" id="A0A1H9VJV8"/>
<evidence type="ECO:0000313" key="2">
    <source>
        <dbReference type="EMBL" id="SES21995.1"/>
    </source>
</evidence>
<proteinExistence type="predicted"/>
<keyword evidence="1" id="KW-1133">Transmembrane helix</keyword>
<name>A0A1H9VJV8_9MICO</name>
<evidence type="ECO:0000256" key="1">
    <source>
        <dbReference type="SAM" id="Phobius"/>
    </source>
</evidence>
<dbReference type="OrthoDB" id="165132at2"/>